<dbReference type="Gene3D" id="3.40.50.80">
    <property type="entry name" value="Nucleotide-binding domain of ferredoxin-NADP reductase (FNR) module"/>
    <property type="match status" value="1"/>
</dbReference>
<keyword evidence="2" id="KW-0001">2Fe-2S</keyword>
<keyword evidence="2" id="KW-0408">Iron</keyword>
<dbReference type="GO" id="GO:0046872">
    <property type="term" value="F:metal ion binding"/>
    <property type="evidence" value="ECO:0007669"/>
    <property type="project" value="UniProtKB-KW"/>
</dbReference>
<feature type="binding site" evidence="1">
    <location>
        <begin position="62"/>
        <end position="64"/>
    </location>
    <ligand>
        <name>FAD</name>
        <dbReference type="ChEBI" id="CHEBI:57692"/>
    </ligand>
</feature>
<keyword evidence="2" id="KW-0479">Metal-binding</keyword>
<protein>
    <submittedName>
        <fullName evidence="4">Sulfide/dihydroorotate dehydrogenase-like FAD/NAD-binding protein</fullName>
    </submittedName>
</protein>
<keyword evidence="1" id="KW-0274">FAD</keyword>
<feature type="binding site" evidence="2">
    <location>
        <position position="232"/>
    </location>
    <ligand>
        <name>[2Fe-2S] cluster</name>
        <dbReference type="ChEBI" id="CHEBI:190135"/>
    </ligand>
</feature>
<dbReference type="Proteomes" id="UP000886886">
    <property type="component" value="Unassembled WGS sequence"/>
</dbReference>
<comment type="cofactor">
    <cofactor evidence="1">
        <name>FAD</name>
        <dbReference type="ChEBI" id="CHEBI:57692"/>
    </cofactor>
    <text evidence="1">Binds 1 FAD per subunit.</text>
</comment>
<dbReference type="InterPro" id="IPR050353">
    <property type="entry name" value="PyrK_electron_transfer"/>
</dbReference>
<proteinExistence type="predicted"/>
<evidence type="ECO:0000259" key="3">
    <source>
        <dbReference type="PROSITE" id="PS51384"/>
    </source>
</evidence>
<comment type="caution">
    <text evidence="4">The sequence shown here is derived from an EMBL/GenBank/DDBJ whole genome shotgun (WGS) entry which is preliminary data.</text>
</comment>
<dbReference type="SUPFAM" id="SSF52343">
    <property type="entry name" value="Ferredoxin reductase-like, C-terminal NADP-linked domain"/>
    <property type="match status" value="1"/>
</dbReference>
<dbReference type="GO" id="GO:0050660">
    <property type="term" value="F:flavin adenine dinucleotide binding"/>
    <property type="evidence" value="ECO:0007669"/>
    <property type="project" value="InterPro"/>
</dbReference>
<dbReference type="NCBIfam" id="NF004862">
    <property type="entry name" value="PRK06222.1"/>
    <property type="match status" value="1"/>
</dbReference>
<dbReference type="GO" id="GO:0051537">
    <property type="term" value="F:2 iron, 2 sulfur cluster binding"/>
    <property type="evidence" value="ECO:0007669"/>
    <property type="project" value="UniProtKB-KW"/>
</dbReference>
<dbReference type="InterPro" id="IPR012165">
    <property type="entry name" value="Cyt_c3_hydrogenase_gsu"/>
</dbReference>
<gene>
    <name evidence="4" type="ORF">IAB26_09640</name>
</gene>
<dbReference type="CDD" id="cd06219">
    <property type="entry name" value="DHOD_e_trans_like1"/>
    <property type="match status" value="1"/>
</dbReference>
<dbReference type="PANTHER" id="PTHR43513">
    <property type="entry name" value="DIHYDROOROTATE DEHYDROGENASE B (NAD(+)), ELECTRON TRANSFER SUBUNIT"/>
    <property type="match status" value="1"/>
</dbReference>
<organism evidence="4 5">
    <name type="scientific">Candidatus Limivivens merdigallinarum</name>
    <dbReference type="NCBI Taxonomy" id="2840859"/>
    <lineage>
        <taxon>Bacteria</taxon>
        <taxon>Bacillati</taxon>
        <taxon>Bacillota</taxon>
        <taxon>Clostridia</taxon>
        <taxon>Lachnospirales</taxon>
        <taxon>Lachnospiraceae</taxon>
        <taxon>Lachnospiraceae incertae sedis</taxon>
        <taxon>Candidatus Limivivens</taxon>
    </lineage>
</organism>
<evidence type="ECO:0000313" key="5">
    <source>
        <dbReference type="Proteomes" id="UP000886886"/>
    </source>
</evidence>
<comment type="cofactor">
    <cofactor evidence="2">
        <name>[2Fe-2S] cluster</name>
        <dbReference type="ChEBI" id="CHEBI:190135"/>
    </cofactor>
    <text evidence="2">Binds 1 [2Fe-2S] cluster per subunit.</text>
</comment>
<dbReference type="Gene3D" id="2.40.30.10">
    <property type="entry name" value="Translation factors"/>
    <property type="match status" value="1"/>
</dbReference>
<dbReference type="InterPro" id="IPR017927">
    <property type="entry name" value="FAD-bd_FR_type"/>
</dbReference>
<dbReference type="PROSITE" id="PS51384">
    <property type="entry name" value="FAD_FR"/>
    <property type="match status" value="1"/>
</dbReference>
<sequence>MYSILKAEALASNIYLMVVKAPRVAKHCLPGQFVIVKADEVGERIPLTICDYDREEGTITIVFQPVGASTEKFTRLKAGDAFEDFVGPLGRPSELCTEDLEEVKKKRILFVAGGVGTAPVYPQVKWLHEHGIAADAIVGAKSKDFLILEKEMEAVCGNLYVTTDDGSYGRHGMVTKVIEDLAAEGKQYDLAVAIGPMIMMKFCCLTTKKLGIPTVVSMNPIMVDGTGMCGACRLMVGDEVKFACVDGPEFDGHLIDFDACMKRQQLYKTQEGRALLKLREGDTHHGGCGNCGGDK</sequence>
<dbReference type="GO" id="GO:0016491">
    <property type="term" value="F:oxidoreductase activity"/>
    <property type="evidence" value="ECO:0007669"/>
    <property type="project" value="InterPro"/>
</dbReference>
<dbReference type="InterPro" id="IPR017938">
    <property type="entry name" value="Riboflavin_synthase-like_b-brl"/>
</dbReference>
<feature type="binding site" evidence="2">
    <location>
        <position position="229"/>
    </location>
    <ligand>
        <name>[2Fe-2S] cluster</name>
        <dbReference type="ChEBI" id="CHEBI:190135"/>
    </ligand>
</feature>
<dbReference type="GO" id="GO:0006221">
    <property type="term" value="P:pyrimidine nucleotide biosynthetic process"/>
    <property type="evidence" value="ECO:0007669"/>
    <property type="project" value="InterPro"/>
</dbReference>
<keyword evidence="2" id="KW-0411">Iron-sulfur</keyword>
<evidence type="ECO:0000256" key="2">
    <source>
        <dbReference type="PIRSR" id="PIRSR006816-2"/>
    </source>
</evidence>
<dbReference type="Pfam" id="PF10418">
    <property type="entry name" value="DHODB_Fe-S_bind"/>
    <property type="match status" value="1"/>
</dbReference>
<dbReference type="InterPro" id="IPR039261">
    <property type="entry name" value="FNR_nucleotide-bd"/>
</dbReference>
<name>A0A9D0ZVJ5_9FIRM</name>
<evidence type="ECO:0000256" key="1">
    <source>
        <dbReference type="PIRSR" id="PIRSR006816-1"/>
    </source>
</evidence>
<accession>A0A9D0ZVJ5</accession>
<reference evidence="4" key="2">
    <citation type="journal article" date="2021" name="PeerJ">
        <title>Extensive microbial diversity within the chicken gut microbiome revealed by metagenomics and culture.</title>
        <authorList>
            <person name="Gilroy R."/>
            <person name="Ravi A."/>
            <person name="Getino M."/>
            <person name="Pursley I."/>
            <person name="Horton D.L."/>
            <person name="Alikhan N.F."/>
            <person name="Baker D."/>
            <person name="Gharbi K."/>
            <person name="Hall N."/>
            <person name="Watson M."/>
            <person name="Adriaenssens E.M."/>
            <person name="Foster-Nyarko E."/>
            <person name="Jarju S."/>
            <person name="Secka A."/>
            <person name="Antonio M."/>
            <person name="Oren A."/>
            <person name="Chaudhuri R.R."/>
            <person name="La Ragione R."/>
            <person name="Hildebrand F."/>
            <person name="Pallen M.J."/>
        </authorList>
    </citation>
    <scope>NUCLEOTIDE SEQUENCE</scope>
    <source>
        <strain evidence="4">ChiSjej3B21-11622</strain>
    </source>
</reference>
<keyword evidence="1" id="KW-0285">Flavoprotein</keyword>
<reference evidence="4" key="1">
    <citation type="submission" date="2020-10" db="EMBL/GenBank/DDBJ databases">
        <authorList>
            <person name="Gilroy R."/>
        </authorList>
    </citation>
    <scope>NUCLEOTIDE SEQUENCE</scope>
    <source>
        <strain evidence="4">ChiSjej3B21-11622</strain>
    </source>
</reference>
<feature type="binding site" evidence="2">
    <location>
        <position position="244"/>
    </location>
    <ligand>
        <name>[2Fe-2S] cluster</name>
        <dbReference type="ChEBI" id="CHEBI:190135"/>
    </ligand>
</feature>
<dbReference type="AlphaFoldDB" id="A0A9D0ZVJ5"/>
<dbReference type="SUPFAM" id="SSF63380">
    <property type="entry name" value="Riboflavin synthase domain-like"/>
    <property type="match status" value="1"/>
</dbReference>
<dbReference type="PIRSF" id="PIRSF006816">
    <property type="entry name" value="Cyc3_hyd_g"/>
    <property type="match status" value="1"/>
</dbReference>
<dbReference type="EMBL" id="DVFT01000142">
    <property type="protein sequence ID" value="HIQ96812.1"/>
    <property type="molecule type" value="Genomic_DNA"/>
</dbReference>
<dbReference type="InterPro" id="IPR019480">
    <property type="entry name" value="Dihydroorotate_DH_Fe-S-bd"/>
</dbReference>
<dbReference type="PANTHER" id="PTHR43513:SF3">
    <property type="entry name" value="DIHYDROOROTATE DEHYDROGENASE B (NAD(+)), ELECTRON TRANSFER SUBUNIT-RELATED"/>
    <property type="match status" value="1"/>
</dbReference>
<feature type="domain" description="FAD-binding FR-type" evidence="3">
    <location>
        <begin position="1"/>
        <end position="95"/>
    </location>
</feature>
<evidence type="ECO:0000313" key="4">
    <source>
        <dbReference type="EMBL" id="HIQ96812.1"/>
    </source>
</evidence>